<keyword evidence="3 9" id="KW-0862">Zinc</keyword>
<keyword evidence="12" id="KW-1185">Reference proteome</keyword>
<protein>
    <recommendedName>
        <fullName evidence="9">Superoxide dismutase [Cu-Zn]</fullName>
        <ecNumber evidence="9">1.15.1.1</ecNumber>
    </recommendedName>
</protein>
<proteinExistence type="inferred from homology"/>
<dbReference type="InterPro" id="IPR024134">
    <property type="entry name" value="SOD_Cu/Zn_/chaperone"/>
</dbReference>
<evidence type="ECO:0000256" key="3">
    <source>
        <dbReference type="ARBA" id="ARBA00022833"/>
    </source>
</evidence>
<feature type="chain" id="PRO_5034647099" description="Superoxide dismutase [Cu-Zn]" evidence="10">
    <location>
        <begin position="17"/>
        <end position="218"/>
    </location>
</feature>
<dbReference type="OrthoDB" id="2015551at2759"/>
<dbReference type="SUPFAM" id="SSF49329">
    <property type="entry name" value="Cu,Zn superoxide dismutase-like"/>
    <property type="match status" value="1"/>
</dbReference>
<evidence type="ECO:0000256" key="2">
    <source>
        <dbReference type="ARBA" id="ARBA00022723"/>
    </source>
</evidence>
<accession>A0A8B7PG52</accession>
<reference evidence="13" key="1">
    <citation type="submission" date="2025-08" db="UniProtKB">
        <authorList>
            <consortium name="RefSeq"/>
        </authorList>
    </citation>
    <scope>IDENTIFICATION</scope>
    <source>
        <tissue evidence="13">Whole organism</tissue>
    </source>
</reference>
<dbReference type="InterPro" id="IPR018152">
    <property type="entry name" value="SOD_Cu/Zn_BS"/>
</dbReference>
<evidence type="ECO:0000256" key="9">
    <source>
        <dbReference type="RuleBase" id="RU000393"/>
    </source>
</evidence>
<keyword evidence="10" id="KW-0732">Signal</keyword>
<evidence type="ECO:0000256" key="10">
    <source>
        <dbReference type="SAM" id="SignalP"/>
    </source>
</evidence>
<evidence type="ECO:0000256" key="5">
    <source>
        <dbReference type="ARBA" id="ARBA00023002"/>
    </source>
</evidence>
<dbReference type="GeneID" id="108680033"/>
<keyword evidence="6 9" id="KW-0186">Copper</keyword>
<dbReference type="OMA" id="QSTFHGV"/>
<dbReference type="InterPro" id="IPR036423">
    <property type="entry name" value="SOD-like_Cu/Zn_dom_sf"/>
</dbReference>
<evidence type="ECO:0000256" key="7">
    <source>
        <dbReference type="ARBA" id="ARBA00023157"/>
    </source>
</evidence>
<dbReference type="PRINTS" id="PR00068">
    <property type="entry name" value="CUZNDISMTASE"/>
</dbReference>
<dbReference type="FunFam" id="2.60.40.200:FF:000003">
    <property type="entry name" value="Superoxide dismutase [Cu-Zn], chloroplastic"/>
    <property type="match status" value="1"/>
</dbReference>
<organism evidence="12 13">
    <name type="scientific">Hyalella azteca</name>
    <name type="common">Amphipod</name>
    <dbReference type="NCBI Taxonomy" id="294128"/>
    <lineage>
        <taxon>Eukaryota</taxon>
        <taxon>Metazoa</taxon>
        <taxon>Ecdysozoa</taxon>
        <taxon>Arthropoda</taxon>
        <taxon>Crustacea</taxon>
        <taxon>Multicrustacea</taxon>
        <taxon>Malacostraca</taxon>
        <taxon>Eumalacostraca</taxon>
        <taxon>Peracarida</taxon>
        <taxon>Amphipoda</taxon>
        <taxon>Senticaudata</taxon>
        <taxon>Talitrida</taxon>
        <taxon>Talitroidea</taxon>
        <taxon>Hyalellidae</taxon>
        <taxon>Hyalella</taxon>
    </lineage>
</organism>
<comment type="similarity">
    <text evidence="1 9">Belongs to the Cu-Zn superoxide dismutase family.</text>
</comment>
<dbReference type="KEGG" id="hazt:108680033"/>
<evidence type="ECO:0000256" key="4">
    <source>
        <dbReference type="ARBA" id="ARBA00022862"/>
    </source>
</evidence>
<dbReference type="EC" id="1.15.1.1" evidence="9"/>
<keyword evidence="2 9" id="KW-0479">Metal-binding</keyword>
<dbReference type="Gene3D" id="2.60.40.200">
    <property type="entry name" value="Superoxide dismutase, copper/zinc binding domain"/>
    <property type="match status" value="1"/>
</dbReference>
<name>A0A8B7PG52_HYAAZ</name>
<feature type="domain" description="Superoxide dismutase copper/zinc binding" evidence="11">
    <location>
        <begin position="80"/>
        <end position="215"/>
    </location>
</feature>
<keyword evidence="4" id="KW-0049">Antioxidant</keyword>
<comment type="catalytic activity">
    <reaction evidence="8 9">
        <text>2 superoxide + 2 H(+) = H2O2 + O2</text>
        <dbReference type="Rhea" id="RHEA:20696"/>
        <dbReference type="ChEBI" id="CHEBI:15378"/>
        <dbReference type="ChEBI" id="CHEBI:15379"/>
        <dbReference type="ChEBI" id="CHEBI:16240"/>
        <dbReference type="ChEBI" id="CHEBI:18421"/>
        <dbReference type="EC" id="1.15.1.1"/>
    </reaction>
</comment>
<comment type="cofactor">
    <cofactor evidence="9">
        <name>Zn(2+)</name>
        <dbReference type="ChEBI" id="CHEBI:29105"/>
    </cofactor>
    <text evidence="9">Binds 1 zinc ion per subunit.</text>
</comment>
<gene>
    <name evidence="13" type="primary">LOC108680033</name>
</gene>
<keyword evidence="5 9" id="KW-0560">Oxidoreductase</keyword>
<dbReference type="GO" id="GO:0004784">
    <property type="term" value="F:superoxide dismutase activity"/>
    <property type="evidence" value="ECO:0007669"/>
    <property type="project" value="UniProtKB-EC"/>
</dbReference>
<evidence type="ECO:0000313" key="13">
    <source>
        <dbReference type="RefSeq" id="XP_018024286.1"/>
    </source>
</evidence>
<dbReference type="Pfam" id="PF00080">
    <property type="entry name" value="Sod_Cu"/>
    <property type="match status" value="1"/>
</dbReference>
<evidence type="ECO:0000259" key="11">
    <source>
        <dbReference type="Pfam" id="PF00080"/>
    </source>
</evidence>
<feature type="signal peptide" evidence="10">
    <location>
        <begin position="1"/>
        <end position="16"/>
    </location>
</feature>
<dbReference type="AlphaFoldDB" id="A0A8B7PG52"/>
<dbReference type="InterPro" id="IPR001424">
    <property type="entry name" value="SOD_Cu_Zn_dom"/>
</dbReference>
<evidence type="ECO:0000256" key="6">
    <source>
        <dbReference type="ARBA" id="ARBA00023008"/>
    </source>
</evidence>
<keyword evidence="7" id="KW-1015">Disulfide bond</keyword>
<dbReference type="RefSeq" id="XP_018024286.1">
    <property type="nucleotide sequence ID" value="XM_018168797.2"/>
</dbReference>
<comment type="cofactor">
    <cofactor evidence="9">
        <name>Cu cation</name>
        <dbReference type="ChEBI" id="CHEBI:23378"/>
    </cofactor>
    <text evidence="9">Binds 1 copper ion per subunit.</text>
</comment>
<dbReference type="CDD" id="cd00305">
    <property type="entry name" value="Cu-Zn_Superoxide_Dismutase"/>
    <property type="match status" value="1"/>
</dbReference>
<comment type="function">
    <text evidence="9">Destroys radicals which are normally produced within the cells and which are toxic to biological systems.</text>
</comment>
<evidence type="ECO:0000256" key="8">
    <source>
        <dbReference type="ARBA" id="ARBA00049204"/>
    </source>
</evidence>
<evidence type="ECO:0000256" key="1">
    <source>
        <dbReference type="ARBA" id="ARBA00010457"/>
    </source>
</evidence>
<dbReference type="PROSITE" id="PS00332">
    <property type="entry name" value="SOD_CU_ZN_2"/>
    <property type="match status" value="1"/>
</dbReference>
<dbReference type="Proteomes" id="UP000694843">
    <property type="component" value="Unplaced"/>
</dbReference>
<dbReference type="GO" id="GO:0005507">
    <property type="term" value="F:copper ion binding"/>
    <property type="evidence" value="ECO:0007669"/>
    <property type="project" value="InterPro"/>
</dbReference>
<dbReference type="PANTHER" id="PTHR10003">
    <property type="entry name" value="SUPEROXIDE DISMUTASE CU-ZN -RELATED"/>
    <property type="match status" value="1"/>
</dbReference>
<sequence>MRTFLSFSLLVVACYAAPQTVYVNNQSPSHLYINTASGTTQILKEGLRSTSDIIQLVLYPSDNESNSPKEASVLLMGSIRGFLKLRQDQPPVGKTHITGHITGLTPGPHGFHIHQTGNLTEGCKSTGGHYNPFERVHGAPHDHVRHVGDLGNIVANERGEALVDITDHQVTLVGPNSVVGRAFVVHEGRDDLGQGGHETSKTTGNAGGRVGCGVIARA</sequence>
<evidence type="ECO:0000313" key="12">
    <source>
        <dbReference type="Proteomes" id="UP000694843"/>
    </source>
</evidence>